<dbReference type="CDD" id="cd09294">
    <property type="entry name" value="SmpB"/>
    <property type="match status" value="1"/>
</dbReference>
<evidence type="ECO:0000256" key="1">
    <source>
        <dbReference type="ARBA" id="ARBA00022490"/>
    </source>
</evidence>
<reference evidence="4 5" key="1">
    <citation type="journal article" date="2016" name="Nat. Commun.">
        <title>Thousands of microbial genomes shed light on interconnected biogeochemical processes in an aquifer system.</title>
        <authorList>
            <person name="Anantharaman K."/>
            <person name="Brown C.T."/>
            <person name="Hug L.A."/>
            <person name="Sharon I."/>
            <person name="Castelle C.J."/>
            <person name="Probst A.J."/>
            <person name="Thomas B.C."/>
            <person name="Singh A."/>
            <person name="Wilkins M.J."/>
            <person name="Karaoz U."/>
            <person name="Brodie E.L."/>
            <person name="Williams K.H."/>
            <person name="Hubbard S.S."/>
            <person name="Banfield J.F."/>
        </authorList>
    </citation>
    <scope>NUCLEOTIDE SEQUENCE [LARGE SCALE GENOMIC DNA]</scope>
</reference>
<organism evidence="4 5">
    <name type="scientific">Candidatus Vogelbacteria bacterium RIFOXYD1_FULL_46_19</name>
    <dbReference type="NCBI Taxonomy" id="1802439"/>
    <lineage>
        <taxon>Bacteria</taxon>
        <taxon>Candidatus Vogeliibacteriota</taxon>
    </lineage>
</organism>
<evidence type="ECO:0000256" key="3">
    <source>
        <dbReference type="HAMAP-Rule" id="MF_00023"/>
    </source>
</evidence>
<dbReference type="HAMAP" id="MF_00023">
    <property type="entry name" value="SmpB"/>
    <property type="match status" value="1"/>
</dbReference>
<keyword evidence="1 3" id="KW-0963">Cytoplasm</keyword>
<dbReference type="InterPro" id="IPR000037">
    <property type="entry name" value="SsrA-bd_prot"/>
</dbReference>
<keyword evidence="2 3" id="KW-0694">RNA-binding</keyword>
<comment type="function">
    <text evidence="3">Required for rescue of stalled ribosomes mediated by trans-translation. Binds to transfer-messenger RNA (tmRNA), required for stable association of tmRNA with ribosomes. tmRNA and SmpB together mimic tRNA shape, replacing the anticodon stem-loop with SmpB. tmRNA is encoded by the ssrA gene; the 2 termini fold to resemble tRNA(Ala) and it encodes a 'tag peptide', a short internal open reading frame. During trans-translation Ala-aminoacylated tmRNA acts like a tRNA, entering the A-site of stalled ribosomes, displacing the stalled mRNA. The ribosome then switches to translate the ORF on the tmRNA; the nascent peptide is terminated with the 'tag peptide' encoded by the tmRNA and targeted for degradation. The ribosome is freed to recommence translation, which seems to be the essential function of trans-translation.</text>
</comment>
<dbReference type="InterPro" id="IPR020081">
    <property type="entry name" value="SsrA-bd_prot_CS"/>
</dbReference>
<dbReference type="NCBIfam" id="NF003843">
    <property type="entry name" value="PRK05422.1"/>
    <property type="match status" value="1"/>
</dbReference>
<accession>A0A1G2QGT3</accession>
<evidence type="ECO:0000256" key="2">
    <source>
        <dbReference type="ARBA" id="ARBA00022884"/>
    </source>
</evidence>
<dbReference type="NCBIfam" id="TIGR00086">
    <property type="entry name" value="smpB"/>
    <property type="match status" value="1"/>
</dbReference>
<dbReference type="STRING" id="1802439.A2589_03035"/>
<dbReference type="PROSITE" id="PS01317">
    <property type="entry name" value="SSRP"/>
    <property type="match status" value="1"/>
</dbReference>
<comment type="subcellular location">
    <subcellularLocation>
        <location evidence="3">Cytoplasm</location>
    </subcellularLocation>
    <text evidence="3">The tmRNA-SmpB complex associates with stalled 70S ribosomes.</text>
</comment>
<dbReference type="GO" id="GO:0070930">
    <property type="term" value="P:trans-translation-dependent protein tagging"/>
    <property type="evidence" value="ECO:0007669"/>
    <property type="project" value="TreeGrafter"/>
</dbReference>
<dbReference type="Gene3D" id="2.40.280.10">
    <property type="match status" value="1"/>
</dbReference>
<comment type="similarity">
    <text evidence="3">Belongs to the SmpB family.</text>
</comment>
<dbReference type="Proteomes" id="UP000177838">
    <property type="component" value="Unassembled WGS sequence"/>
</dbReference>
<comment type="caution">
    <text evidence="4">The sequence shown here is derived from an EMBL/GenBank/DDBJ whole genome shotgun (WGS) entry which is preliminary data.</text>
</comment>
<protein>
    <recommendedName>
        <fullName evidence="3">SsrA-binding protein</fullName>
    </recommendedName>
    <alternativeName>
        <fullName evidence="3">Small protein B</fullName>
    </alternativeName>
</protein>
<dbReference type="Pfam" id="PF01668">
    <property type="entry name" value="SmpB"/>
    <property type="match status" value="1"/>
</dbReference>
<dbReference type="AlphaFoldDB" id="A0A1G2QGT3"/>
<dbReference type="EMBL" id="MHTK01000005">
    <property type="protein sequence ID" value="OHA59790.1"/>
    <property type="molecule type" value="Genomic_DNA"/>
</dbReference>
<dbReference type="GO" id="GO:0070929">
    <property type="term" value="P:trans-translation"/>
    <property type="evidence" value="ECO:0007669"/>
    <property type="project" value="UniProtKB-UniRule"/>
</dbReference>
<dbReference type="SUPFAM" id="SSF74982">
    <property type="entry name" value="Small protein B (SmpB)"/>
    <property type="match status" value="1"/>
</dbReference>
<sequence>MTGSVRNKKAGFNYELLERYTAGVKLLGTEVKSVKGGQGSLEGAYVILRGREAFLVGATIPPFQGGNAPEGYEPSRPRKLLLQKRELEELETASQTKGLTILPISVYNKGRLVKVDIAIGRGKKKFDKRETIKKRDVKRDIDRTLKNS</sequence>
<name>A0A1G2QGT3_9BACT</name>
<evidence type="ECO:0000313" key="5">
    <source>
        <dbReference type="Proteomes" id="UP000177838"/>
    </source>
</evidence>
<dbReference type="InterPro" id="IPR023620">
    <property type="entry name" value="SmpB"/>
</dbReference>
<dbReference type="GO" id="GO:0003723">
    <property type="term" value="F:RNA binding"/>
    <property type="evidence" value="ECO:0007669"/>
    <property type="project" value="UniProtKB-UniRule"/>
</dbReference>
<dbReference type="PANTHER" id="PTHR30308">
    <property type="entry name" value="TMRNA-BINDING COMPONENT OF TRANS-TRANSLATION TAGGING COMPLEX"/>
    <property type="match status" value="1"/>
</dbReference>
<dbReference type="PANTHER" id="PTHR30308:SF2">
    <property type="entry name" value="SSRA-BINDING PROTEIN"/>
    <property type="match status" value="1"/>
</dbReference>
<proteinExistence type="inferred from homology"/>
<dbReference type="GO" id="GO:0005829">
    <property type="term" value="C:cytosol"/>
    <property type="evidence" value="ECO:0007669"/>
    <property type="project" value="TreeGrafter"/>
</dbReference>
<evidence type="ECO:0000313" key="4">
    <source>
        <dbReference type="EMBL" id="OHA59790.1"/>
    </source>
</evidence>
<gene>
    <name evidence="3" type="primary">smpB</name>
    <name evidence="4" type="ORF">A2589_03035</name>
</gene>